<organism evidence="5">
    <name type="scientific">Cacopsylla melanoneura</name>
    <dbReference type="NCBI Taxonomy" id="428564"/>
    <lineage>
        <taxon>Eukaryota</taxon>
        <taxon>Metazoa</taxon>
        <taxon>Ecdysozoa</taxon>
        <taxon>Arthropoda</taxon>
        <taxon>Hexapoda</taxon>
        <taxon>Insecta</taxon>
        <taxon>Pterygota</taxon>
        <taxon>Neoptera</taxon>
        <taxon>Paraneoptera</taxon>
        <taxon>Hemiptera</taxon>
        <taxon>Sternorrhyncha</taxon>
        <taxon>Psylloidea</taxon>
        <taxon>Psyllidae</taxon>
        <taxon>Psyllinae</taxon>
        <taxon>Cacopsylla</taxon>
    </lineage>
</organism>
<comment type="similarity">
    <text evidence="1">Belongs to the Cdt1 family.</text>
</comment>
<keyword evidence="2" id="KW-0131">Cell cycle</keyword>
<dbReference type="Pfam" id="PF16679">
    <property type="entry name" value="CDT1_C"/>
    <property type="match status" value="1"/>
</dbReference>
<sequence>MATQPSIKQFFKSRKRPASVLKKDANLSDRPAKVFVTDEQFEDKTLHAKILYKQPSPNPDDEVSQINSGKDLAKPLSTNIDTSKEIPARPITPDNFISVKPPVTPTTIRNDLPTTPSHKNVLPERPSTPESSRETLEAIQKETLTGINDLKKKARIQKKLLAVKQSVDKFNQHSSRLEAIQNALRATDIDLPRDTDHSEPISPRKTPLRQRLIFPKERSIYGSPQKQYVSPRKLLLDGPVTVTSPIKQMPAYKRFADLTAIQEKGTLILPYKYRILAEVFRAVDTIVSMIYTRGENITFDKLQAGVASMIKKQLTHTHLGQIKTILPNSYSFSLEKVHKFGTAAGQADKYQLLIKPILKSASNSDTSSGSMNSALLLNRRRDFHKKLMDLTKEYHEKFLLALVPPVFLDKDKLTRWHPEFELERVPDIEAADIPHPKKEATNTSAKQLLDRAKSLLSVNRKLGAALNKIPPAGSVPGTPSSTNNADPSIGTPRTPSTKLTPSSSVLNTPSSHSGTPCADLTPCTPSSQSTAEDSVTPTSSHSTQAVVEGMEKAIKGIPKGLLEKIRARQAAKALASMTQSPADIAEAVMLSRLPEMARILRVLYVAEKRSVLPLDNVVHRIAHSFREHLSPVEIRRHLNLLASHTPEWASFQSVRQKEFFKIAKDSDLHTVVSKLQELAQTKDKTM</sequence>
<reference evidence="5" key="1">
    <citation type="submission" date="2021-05" db="EMBL/GenBank/DDBJ databases">
        <authorList>
            <person name="Alioto T."/>
            <person name="Alioto T."/>
            <person name="Gomez Garrido J."/>
        </authorList>
    </citation>
    <scope>NUCLEOTIDE SEQUENCE</scope>
</reference>
<dbReference type="Gene3D" id="1.10.10.1420">
    <property type="entry name" value="DNA replication factor Cdt1, C-terminal WH domain"/>
    <property type="match status" value="1"/>
</dbReference>
<dbReference type="InterPro" id="IPR014939">
    <property type="entry name" value="CDT1_Gemini-bd-like"/>
</dbReference>
<feature type="region of interest" description="Disordered" evidence="3">
    <location>
        <begin position="52"/>
        <end position="76"/>
    </location>
</feature>
<dbReference type="GO" id="GO:0071163">
    <property type="term" value="P:DNA replication preinitiation complex assembly"/>
    <property type="evidence" value="ECO:0007669"/>
    <property type="project" value="InterPro"/>
</dbReference>
<dbReference type="PANTHER" id="PTHR28637:SF1">
    <property type="entry name" value="DNA REPLICATION FACTOR CDT1"/>
    <property type="match status" value="1"/>
</dbReference>
<dbReference type="GO" id="GO:0000278">
    <property type="term" value="P:mitotic cell cycle"/>
    <property type="evidence" value="ECO:0007669"/>
    <property type="project" value="TreeGrafter"/>
</dbReference>
<dbReference type="EMBL" id="HBUF01373342">
    <property type="protein sequence ID" value="CAG6727193.1"/>
    <property type="molecule type" value="Transcribed_RNA"/>
</dbReference>
<accession>A0A8D8M231</accession>
<dbReference type="EMBL" id="HBUF01552647">
    <property type="protein sequence ID" value="CAG6759439.1"/>
    <property type="molecule type" value="Transcribed_RNA"/>
</dbReference>
<dbReference type="InterPro" id="IPR038090">
    <property type="entry name" value="Cdt1_C_WH_dom_sf"/>
</dbReference>
<dbReference type="GO" id="GO:0005634">
    <property type="term" value="C:nucleus"/>
    <property type="evidence" value="ECO:0007669"/>
    <property type="project" value="TreeGrafter"/>
</dbReference>
<dbReference type="EMBL" id="HBUF01258802">
    <property type="protein sequence ID" value="CAG6682325.1"/>
    <property type="molecule type" value="Transcribed_RNA"/>
</dbReference>
<feature type="domain" description="CDT1 Geminin-binding" evidence="4">
    <location>
        <begin position="269"/>
        <end position="435"/>
    </location>
</feature>
<dbReference type="SMART" id="SM01075">
    <property type="entry name" value="CDT1"/>
    <property type="match status" value="1"/>
</dbReference>
<dbReference type="CDD" id="cd08767">
    <property type="entry name" value="Cdt1_c"/>
    <property type="match status" value="1"/>
</dbReference>
<dbReference type="InterPro" id="IPR036390">
    <property type="entry name" value="WH_DNA-bd_sf"/>
</dbReference>
<evidence type="ECO:0000259" key="4">
    <source>
        <dbReference type="SMART" id="SM01075"/>
    </source>
</evidence>
<dbReference type="EMBL" id="HBUF01373343">
    <property type="protein sequence ID" value="CAG6727196.1"/>
    <property type="molecule type" value="Transcribed_RNA"/>
</dbReference>
<feature type="region of interest" description="Disordered" evidence="3">
    <location>
        <begin position="100"/>
        <end position="134"/>
    </location>
</feature>
<dbReference type="AlphaFoldDB" id="A0A8D8M231"/>
<dbReference type="GO" id="GO:0070182">
    <property type="term" value="F:DNA polymerase binding"/>
    <property type="evidence" value="ECO:0007669"/>
    <property type="project" value="TreeGrafter"/>
</dbReference>
<proteinExistence type="inferred from homology"/>
<dbReference type="GO" id="GO:0000076">
    <property type="term" value="P:DNA replication checkpoint signaling"/>
    <property type="evidence" value="ECO:0007669"/>
    <property type="project" value="TreeGrafter"/>
</dbReference>
<dbReference type="PANTHER" id="PTHR28637">
    <property type="entry name" value="DNA REPLICATION FACTOR CDT1"/>
    <property type="match status" value="1"/>
</dbReference>
<name>A0A8D8M231_9HEMI</name>
<dbReference type="EMBL" id="HBUF01373339">
    <property type="protein sequence ID" value="CAG6727187.1"/>
    <property type="molecule type" value="Transcribed_RNA"/>
</dbReference>
<feature type="compositionally biased region" description="Polar residues" evidence="3">
    <location>
        <begin position="105"/>
        <end position="118"/>
    </location>
</feature>
<dbReference type="EMBL" id="HBUF01048030">
    <property type="protein sequence ID" value="CAG6620580.1"/>
    <property type="molecule type" value="Transcribed_RNA"/>
</dbReference>
<dbReference type="EMBL" id="HBUF01048033">
    <property type="protein sequence ID" value="CAG6620583.1"/>
    <property type="molecule type" value="Transcribed_RNA"/>
</dbReference>
<evidence type="ECO:0000256" key="3">
    <source>
        <dbReference type="SAM" id="MobiDB-lite"/>
    </source>
</evidence>
<dbReference type="Pfam" id="PF08839">
    <property type="entry name" value="CDT1"/>
    <property type="match status" value="1"/>
</dbReference>
<evidence type="ECO:0000256" key="2">
    <source>
        <dbReference type="ARBA" id="ARBA00023306"/>
    </source>
</evidence>
<dbReference type="GO" id="GO:0003677">
    <property type="term" value="F:DNA binding"/>
    <property type="evidence" value="ECO:0007669"/>
    <property type="project" value="InterPro"/>
</dbReference>
<dbReference type="EMBL" id="HBUF01258804">
    <property type="protein sequence ID" value="CAG6682329.1"/>
    <property type="molecule type" value="Transcribed_RNA"/>
</dbReference>
<protein>
    <submittedName>
        <fullName evidence="5">DNA replication factor Cdt1</fullName>
    </submittedName>
</protein>
<dbReference type="SUPFAM" id="SSF46785">
    <property type="entry name" value="Winged helix' DNA-binding domain"/>
    <property type="match status" value="1"/>
</dbReference>
<dbReference type="EMBL" id="HBUF01258805">
    <property type="protein sequence ID" value="CAG6682331.1"/>
    <property type="molecule type" value="Transcribed_RNA"/>
</dbReference>
<evidence type="ECO:0000313" key="5">
    <source>
        <dbReference type="EMBL" id="CAG6620580.1"/>
    </source>
</evidence>
<feature type="compositionally biased region" description="Polar residues" evidence="3">
    <location>
        <begin position="477"/>
        <end position="514"/>
    </location>
</feature>
<dbReference type="CDD" id="cd08674">
    <property type="entry name" value="Cdt1_m"/>
    <property type="match status" value="1"/>
</dbReference>
<dbReference type="EMBL" id="HBUF01373340">
    <property type="protein sequence ID" value="CAG6727189.1"/>
    <property type="molecule type" value="Transcribed_RNA"/>
</dbReference>
<dbReference type="GO" id="GO:0030174">
    <property type="term" value="P:regulation of DNA-templated DNA replication initiation"/>
    <property type="evidence" value="ECO:0007669"/>
    <property type="project" value="InterPro"/>
</dbReference>
<dbReference type="InterPro" id="IPR032054">
    <property type="entry name" value="Cdt1_C"/>
</dbReference>
<feature type="region of interest" description="Disordered" evidence="3">
    <location>
        <begin position="467"/>
        <end position="543"/>
    </location>
</feature>
<feature type="compositionally biased region" description="Polar residues" evidence="3">
    <location>
        <begin position="523"/>
        <end position="543"/>
    </location>
</feature>
<dbReference type="InterPro" id="IPR045173">
    <property type="entry name" value="Cdt1"/>
</dbReference>
<evidence type="ECO:0000256" key="1">
    <source>
        <dbReference type="ARBA" id="ARBA00008356"/>
    </source>
</evidence>
<dbReference type="EMBL" id="HBUF01048031">
    <property type="protein sequence ID" value="CAG6620581.1"/>
    <property type="molecule type" value="Transcribed_RNA"/>
</dbReference>